<dbReference type="AlphaFoldDB" id="A0A9D1IGH8"/>
<dbReference type="EMBL" id="DVMW01000038">
    <property type="protein sequence ID" value="HIU36271.1"/>
    <property type="molecule type" value="Genomic_DNA"/>
</dbReference>
<dbReference type="PANTHER" id="PTHR34986:SF1">
    <property type="entry name" value="PROTEIN YIAL"/>
    <property type="match status" value="1"/>
</dbReference>
<dbReference type="Gene3D" id="2.60.120.370">
    <property type="entry name" value="YhcH/YjgK/YiaL"/>
    <property type="match status" value="1"/>
</dbReference>
<dbReference type="PANTHER" id="PTHR34986">
    <property type="entry name" value="EVOLVED BETA-GALACTOSIDASE SUBUNIT BETA"/>
    <property type="match status" value="1"/>
</dbReference>
<organism evidence="1 2">
    <name type="scientific">Candidatus Fimenecus excrementigallinarum</name>
    <dbReference type="NCBI Taxonomy" id="2840816"/>
    <lineage>
        <taxon>Bacteria</taxon>
        <taxon>Bacillati</taxon>
        <taxon>Bacillota</taxon>
        <taxon>Clostridia</taxon>
        <taxon>Candidatus Fimenecus</taxon>
    </lineage>
</organism>
<reference evidence="1" key="1">
    <citation type="submission" date="2020-10" db="EMBL/GenBank/DDBJ databases">
        <authorList>
            <person name="Gilroy R."/>
        </authorList>
    </citation>
    <scope>NUCLEOTIDE SEQUENCE</scope>
    <source>
        <strain evidence="1">ChiGjej1B1-19959</strain>
    </source>
</reference>
<gene>
    <name evidence="1" type="ORF">IAC53_06700</name>
</gene>
<dbReference type="GO" id="GO:0005829">
    <property type="term" value="C:cytosol"/>
    <property type="evidence" value="ECO:0007669"/>
    <property type="project" value="TreeGrafter"/>
</dbReference>
<proteinExistence type="predicted"/>
<dbReference type="InterPro" id="IPR004375">
    <property type="entry name" value="NanQ/TabA/YiaL"/>
</dbReference>
<name>A0A9D1IGH8_9FIRM</name>
<dbReference type="Proteomes" id="UP000824071">
    <property type="component" value="Unassembled WGS sequence"/>
</dbReference>
<dbReference type="InterPro" id="IPR037012">
    <property type="entry name" value="NanQ/TabA/YiaL_sf"/>
</dbReference>
<evidence type="ECO:0000313" key="2">
    <source>
        <dbReference type="Proteomes" id="UP000824071"/>
    </source>
</evidence>
<sequence length="154" mass="17238">MILDRVENFLNYAHKNQNSILAYDFIMNDRKNPVAPGRYELDGDRCYALVQTYETAPADEKDYEAHRVYADVQYMASGEEQMLWAPVGALTNTVPHSDERDVAFFTGGADAARSFTVRAGEFAVFYPQDAHKPGCAVNDTPAGVRKIVIKILLD</sequence>
<dbReference type="SUPFAM" id="SSF51197">
    <property type="entry name" value="Clavaminate synthase-like"/>
    <property type="match status" value="1"/>
</dbReference>
<dbReference type="Pfam" id="PF04074">
    <property type="entry name" value="DUF386"/>
    <property type="match status" value="1"/>
</dbReference>
<accession>A0A9D1IGH8</accession>
<evidence type="ECO:0000313" key="1">
    <source>
        <dbReference type="EMBL" id="HIU36271.1"/>
    </source>
</evidence>
<protein>
    <submittedName>
        <fullName evidence="1">YhcH/YjgK/YiaL family protein</fullName>
    </submittedName>
</protein>
<comment type="caution">
    <text evidence="1">The sequence shown here is derived from an EMBL/GenBank/DDBJ whole genome shotgun (WGS) entry which is preliminary data.</text>
</comment>
<dbReference type="NCBIfam" id="TIGR00022">
    <property type="entry name" value="YhcH/YjgK/YiaL family protein"/>
    <property type="match status" value="1"/>
</dbReference>
<reference evidence="1" key="2">
    <citation type="journal article" date="2021" name="PeerJ">
        <title>Extensive microbial diversity within the chicken gut microbiome revealed by metagenomics and culture.</title>
        <authorList>
            <person name="Gilroy R."/>
            <person name="Ravi A."/>
            <person name="Getino M."/>
            <person name="Pursley I."/>
            <person name="Horton D.L."/>
            <person name="Alikhan N.F."/>
            <person name="Baker D."/>
            <person name="Gharbi K."/>
            <person name="Hall N."/>
            <person name="Watson M."/>
            <person name="Adriaenssens E.M."/>
            <person name="Foster-Nyarko E."/>
            <person name="Jarju S."/>
            <person name="Secka A."/>
            <person name="Antonio M."/>
            <person name="Oren A."/>
            <person name="Chaudhuri R.R."/>
            <person name="La Ragione R."/>
            <person name="Hildebrand F."/>
            <person name="Pallen M.J."/>
        </authorList>
    </citation>
    <scope>NUCLEOTIDE SEQUENCE</scope>
    <source>
        <strain evidence="1">ChiGjej1B1-19959</strain>
    </source>
</reference>